<keyword evidence="3" id="KW-1185">Reference proteome</keyword>
<name>A0A433QEM7_9FUNG</name>
<feature type="non-terminal residue" evidence="2">
    <location>
        <position position="57"/>
    </location>
</feature>
<dbReference type="EMBL" id="RBNJ01007021">
    <property type="protein sequence ID" value="RUS28189.1"/>
    <property type="molecule type" value="Genomic_DNA"/>
</dbReference>
<evidence type="ECO:0000313" key="3">
    <source>
        <dbReference type="Proteomes" id="UP000274822"/>
    </source>
</evidence>
<evidence type="ECO:0000313" key="2">
    <source>
        <dbReference type="EMBL" id="RUS28189.1"/>
    </source>
</evidence>
<evidence type="ECO:0000256" key="1">
    <source>
        <dbReference type="SAM" id="MobiDB-lite"/>
    </source>
</evidence>
<proteinExistence type="predicted"/>
<reference evidence="2 3" key="1">
    <citation type="journal article" date="2018" name="New Phytol.">
        <title>Phylogenomics of Endogonaceae and evolution of mycorrhizas within Mucoromycota.</title>
        <authorList>
            <person name="Chang Y."/>
            <person name="Desiro A."/>
            <person name="Na H."/>
            <person name="Sandor L."/>
            <person name="Lipzen A."/>
            <person name="Clum A."/>
            <person name="Barry K."/>
            <person name="Grigoriev I.V."/>
            <person name="Martin F.M."/>
            <person name="Stajich J.E."/>
            <person name="Smith M.E."/>
            <person name="Bonito G."/>
            <person name="Spatafora J.W."/>
        </authorList>
    </citation>
    <scope>NUCLEOTIDE SEQUENCE [LARGE SCALE GENOMIC DNA]</scope>
    <source>
        <strain evidence="2 3">AD002</strain>
    </source>
</reference>
<protein>
    <submittedName>
        <fullName evidence="2">Uncharacterized protein</fullName>
    </submittedName>
</protein>
<accession>A0A433QEM7</accession>
<comment type="caution">
    <text evidence="2">The sequence shown here is derived from an EMBL/GenBank/DDBJ whole genome shotgun (WGS) entry which is preliminary data.</text>
</comment>
<gene>
    <name evidence="2" type="ORF">BC938DRAFT_482193</name>
</gene>
<dbReference type="AlphaFoldDB" id="A0A433QEM7"/>
<sequence length="57" mass="6592">MPCCRHCFGGRQHREHDRVNDAIATDMRRHGRGAWLGFASDPGANAEPQHHRTRRKM</sequence>
<organism evidence="2 3">
    <name type="scientific">Jimgerdemannia flammicorona</name>
    <dbReference type="NCBI Taxonomy" id="994334"/>
    <lineage>
        <taxon>Eukaryota</taxon>
        <taxon>Fungi</taxon>
        <taxon>Fungi incertae sedis</taxon>
        <taxon>Mucoromycota</taxon>
        <taxon>Mucoromycotina</taxon>
        <taxon>Endogonomycetes</taxon>
        <taxon>Endogonales</taxon>
        <taxon>Endogonaceae</taxon>
        <taxon>Jimgerdemannia</taxon>
    </lineage>
</organism>
<dbReference type="Proteomes" id="UP000274822">
    <property type="component" value="Unassembled WGS sequence"/>
</dbReference>
<feature type="region of interest" description="Disordered" evidence="1">
    <location>
        <begin position="38"/>
        <end position="57"/>
    </location>
</feature>